<organism evidence="1 2">
    <name type="scientific">Dermacentor silvarum</name>
    <name type="common">Tick</name>
    <dbReference type="NCBI Taxonomy" id="543639"/>
    <lineage>
        <taxon>Eukaryota</taxon>
        <taxon>Metazoa</taxon>
        <taxon>Ecdysozoa</taxon>
        <taxon>Arthropoda</taxon>
        <taxon>Chelicerata</taxon>
        <taxon>Arachnida</taxon>
        <taxon>Acari</taxon>
        <taxon>Parasitiformes</taxon>
        <taxon>Ixodida</taxon>
        <taxon>Ixodoidea</taxon>
        <taxon>Ixodidae</taxon>
        <taxon>Rhipicephalinae</taxon>
        <taxon>Dermacentor</taxon>
    </lineage>
</organism>
<sequence length="290" mass="31798">MARWRRPRLSPVQDCIGTGRNTETWDVGVGGEKSRSDRPALERTVLNWGVGSRDKSAAASASLAATVAPEALAAAERETRARKERGVSWFSVVNARPFVGGAVGGSWSAQHRTCPRAASLRWTMPGTVAVNLRQMSMSRTFLRAMPVVRSVAAARTAAARRCLFDVDHEQVKRDLEEEKRAHFARFAEAYNFDLSTETPLPGRFEWESVAERPAAAPSSASEAGDAVVASETEDAEAAIAQRPQRPVSPPRQRLISDYFQVRKRLPLPEKSPQQPPAKMARLMVAPESVP</sequence>
<gene>
    <name evidence="1" type="ORF">HPB49_017369</name>
</gene>
<name>A0ACB8C4L6_DERSI</name>
<reference evidence="1" key="1">
    <citation type="submission" date="2020-05" db="EMBL/GenBank/DDBJ databases">
        <title>Large-scale comparative analyses of tick genomes elucidate their genetic diversity and vector capacities.</title>
        <authorList>
            <person name="Jia N."/>
            <person name="Wang J."/>
            <person name="Shi W."/>
            <person name="Du L."/>
            <person name="Sun Y."/>
            <person name="Zhan W."/>
            <person name="Jiang J."/>
            <person name="Wang Q."/>
            <person name="Zhang B."/>
            <person name="Ji P."/>
            <person name="Sakyi L.B."/>
            <person name="Cui X."/>
            <person name="Yuan T."/>
            <person name="Jiang B."/>
            <person name="Yang W."/>
            <person name="Lam T.T.-Y."/>
            <person name="Chang Q."/>
            <person name="Ding S."/>
            <person name="Wang X."/>
            <person name="Zhu J."/>
            <person name="Ruan X."/>
            <person name="Zhao L."/>
            <person name="Wei J."/>
            <person name="Que T."/>
            <person name="Du C."/>
            <person name="Cheng J."/>
            <person name="Dai P."/>
            <person name="Han X."/>
            <person name="Huang E."/>
            <person name="Gao Y."/>
            <person name="Liu J."/>
            <person name="Shao H."/>
            <person name="Ye R."/>
            <person name="Li L."/>
            <person name="Wei W."/>
            <person name="Wang X."/>
            <person name="Wang C."/>
            <person name="Yang T."/>
            <person name="Huo Q."/>
            <person name="Li W."/>
            <person name="Guo W."/>
            <person name="Chen H."/>
            <person name="Zhou L."/>
            <person name="Ni X."/>
            <person name="Tian J."/>
            <person name="Zhou Y."/>
            <person name="Sheng Y."/>
            <person name="Liu T."/>
            <person name="Pan Y."/>
            <person name="Xia L."/>
            <person name="Li J."/>
            <person name="Zhao F."/>
            <person name="Cao W."/>
        </authorList>
    </citation>
    <scope>NUCLEOTIDE SEQUENCE</scope>
    <source>
        <strain evidence="1">Dsil-2018</strain>
    </source>
</reference>
<accession>A0ACB8C4L6</accession>
<evidence type="ECO:0000313" key="2">
    <source>
        <dbReference type="Proteomes" id="UP000821865"/>
    </source>
</evidence>
<comment type="caution">
    <text evidence="1">The sequence shown here is derived from an EMBL/GenBank/DDBJ whole genome shotgun (WGS) entry which is preliminary data.</text>
</comment>
<protein>
    <submittedName>
        <fullName evidence="1">Uncharacterized protein</fullName>
    </submittedName>
</protein>
<dbReference type="Proteomes" id="UP000821865">
    <property type="component" value="Chromosome 9"/>
</dbReference>
<dbReference type="EMBL" id="CM023478">
    <property type="protein sequence ID" value="KAH7933794.1"/>
    <property type="molecule type" value="Genomic_DNA"/>
</dbReference>
<keyword evidence="2" id="KW-1185">Reference proteome</keyword>
<proteinExistence type="predicted"/>
<evidence type="ECO:0000313" key="1">
    <source>
        <dbReference type="EMBL" id="KAH7933794.1"/>
    </source>
</evidence>